<proteinExistence type="inferred from homology"/>
<dbReference type="InterPro" id="IPR027417">
    <property type="entry name" value="P-loop_NTPase"/>
</dbReference>
<keyword evidence="4 8" id="KW-0067">ATP-binding</keyword>
<dbReference type="PROSITE" id="PS00211">
    <property type="entry name" value="ABC_TRANSPORTER_1"/>
    <property type="match status" value="1"/>
</dbReference>
<dbReference type="GO" id="GO:0016887">
    <property type="term" value="F:ATP hydrolysis activity"/>
    <property type="evidence" value="ECO:0007669"/>
    <property type="project" value="InterPro"/>
</dbReference>
<dbReference type="InterPro" id="IPR003439">
    <property type="entry name" value="ABC_transporter-like_ATP-bd"/>
</dbReference>
<comment type="similarity">
    <text evidence="1">Belongs to the ABC transporter superfamily.</text>
</comment>
<gene>
    <name evidence="7" type="ORF">K5I21_00315</name>
    <name evidence="8" type="ORF">PM006_04120</name>
</gene>
<evidence type="ECO:0000259" key="6">
    <source>
        <dbReference type="PROSITE" id="PS50893"/>
    </source>
</evidence>
<dbReference type="InterPro" id="IPR017871">
    <property type="entry name" value="ABC_transporter-like_CS"/>
</dbReference>
<evidence type="ECO:0000313" key="7">
    <source>
        <dbReference type="EMBL" id="MCK0084339.1"/>
    </source>
</evidence>
<evidence type="ECO:0000256" key="4">
    <source>
        <dbReference type="ARBA" id="ARBA00022840"/>
    </source>
</evidence>
<dbReference type="PANTHER" id="PTHR43820:SF4">
    <property type="entry name" value="HIGH-AFFINITY BRANCHED-CHAIN AMINO ACID TRANSPORT ATP-BINDING PROTEIN LIVF"/>
    <property type="match status" value="1"/>
</dbReference>
<reference evidence="7" key="1">
    <citation type="journal article" date="2022" name="Cell Host Microbe">
        <title>Colonization of the live biotherapeutic product VE303 and modulation of the microbiota and metabolites in healthy volunteers.</title>
        <authorList>
            <person name="Dsouza M."/>
            <person name="Menon R."/>
            <person name="Crossette E."/>
            <person name="Bhattarai S.K."/>
            <person name="Schneider J."/>
            <person name="Kim Y.G."/>
            <person name="Reddy S."/>
            <person name="Caballero S."/>
            <person name="Felix C."/>
            <person name="Cornacchione L."/>
            <person name="Hendrickson J."/>
            <person name="Watson A.R."/>
            <person name="Minot S.S."/>
            <person name="Greenfield N."/>
            <person name="Schopf L."/>
            <person name="Szabady R."/>
            <person name="Patarroyo J."/>
            <person name="Smith W."/>
            <person name="Harrison P."/>
            <person name="Kuijper E.J."/>
            <person name="Kelly C.P."/>
            <person name="Olle B."/>
            <person name="Bobilev D."/>
            <person name="Silber J.L."/>
            <person name="Bucci V."/>
            <person name="Roberts B."/>
            <person name="Faith J."/>
            <person name="Norman J.M."/>
        </authorList>
    </citation>
    <scope>NUCLEOTIDE SEQUENCE</scope>
    <source>
        <strain evidence="7">VE303-04</strain>
    </source>
</reference>
<name>A0AAW6ATF9_CLOSY</name>
<organism evidence="8 9">
    <name type="scientific">Clostridium symbiosum</name>
    <name type="common">Bacteroides symbiosus</name>
    <dbReference type="NCBI Taxonomy" id="1512"/>
    <lineage>
        <taxon>Bacteria</taxon>
        <taxon>Bacillati</taxon>
        <taxon>Bacillota</taxon>
        <taxon>Clostridia</taxon>
        <taxon>Lachnospirales</taxon>
        <taxon>Lachnospiraceae</taxon>
        <taxon>Otoolea</taxon>
    </lineage>
</organism>
<evidence type="ECO:0000256" key="5">
    <source>
        <dbReference type="ARBA" id="ARBA00022970"/>
    </source>
</evidence>
<feature type="domain" description="ABC transporter" evidence="6">
    <location>
        <begin position="2"/>
        <end position="234"/>
    </location>
</feature>
<dbReference type="Proteomes" id="UP001203136">
    <property type="component" value="Unassembled WGS sequence"/>
</dbReference>
<dbReference type="InterPro" id="IPR003593">
    <property type="entry name" value="AAA+_ATPase"/>
</dbReference>
<dbReference type="CDD" id="cd03224">
    <property type="entry name" value="ABC_TM1139_LivF_branched"/>
    <property type="match status" value="1"/>
</dbReference>
<keyword evidence="2" id="KW-0813">Transport</keyword>
<dbReference type="EMBL" id="JAQLGM010000006">
    <property type="protein sequence ID" value="MDB1999375.1"/>
    <property type="molecule type" value="Genomic_DNA"/>
</dbReference>
<reference evidence="8" key="2">
    <citation type="submission" date="2023-01" db="EMBL/GenBank/DDBJ databases">
        <title>Human gut microbiome strain richness.</title>
        <authorList>
            <person name="Chen-Liaw A."/>
        </authorList>
    </citation>
    <scope>NUCLEOTIDE SEQUENCE</scope>
    <source>
        <strain evidence="8">B1_m1001713B170214d0_201011</strain>
    </source>
</reference>
<evidence type="ECO:0000256" key="1">
    <source>
        <dbReference type="ARBA" id="ARBA00005417"/>
    </source>
</evidence>
<dbReference type="GO" id="GO:0015807">
    <property type="term" value="P:L-amino acid transport"/>
    <property type="evidence" value="ECO:0007669"/>
    <property type="project" value="TreeGrafter"/>
</dbReference>
<comment type="caution">
    <text evidence="8">The sequence shown here is derived from an EMBL/GenBank/DDBJ whole genome shotgun (WGS) entry which is preliminary data.</text>
</comment>
<protein>
    <submittedName>
        <fullName evidence="8">ABC transporter ATP-binding protein</fullName>
    </submittedName>
</protein>
<dbReference type="PROSITE" id="PS50893">
    <property type="entry name" value="ABC_TRANSPORTER_2"/>
    <property type="match status" value="1"/>
</dbReference>
<dbReference type="GO" id="GO:0015658">
    <property type="term" value="F:branched-chain amino acid transmembrane transporter activity"/>
    <property type="evidence" value="ECO:0007669"/>
    <property type="project" value="TreeGrafter"/>
</dbReference>
<evidence type="ECO:0000256" key="2">
    <source>
        <dbReference type="ARBA" id="ARBA00022448"/>
    </source>
</evidence>
<accession>A0AAW6ATF9</accession>
<dbReference type="AlphaFoldDB" id="A0AAW6ATF9"/>
<sequence length="234" mass="25901">MLKISNLEVNYGKMQVIKGISLEVKEGELISVIGPNGAGKTTLIRTIMGLKKAASGSIFFEDKDITALPAWKRADMGIGYVPEGRRVFGNLTVEENLLTGCYKVKDNVRKRASIKRVYELFPRLEERKNQSARTMSGGEQQMLAIGRALVLEPRLLLIDEVSMGLMPIMVNTCFKIIKDLNDSGITVLVVEQNANKALKIANRGYVIETGNIILEDDAKVLRENDVVQKAYLGS</sequence>
<evidence type="ECO:0000313" key="9">
    <source>
        <dbReference type="Proteomes" id="UP001300871"/>
    </source>
</evidence>
<dbReference type="SMART" id="SM00382">
    <property type="entry name" value="AAA"/>
    <property type="match status" value="1"/>
</dbReference>
<dbReference type="PANTHER" id="PTHR43820">
    <property type="entry name" value="HIGH-AFFINITY BRANCHED-CHAIN AMINO ACID TRANSPORT ATP-BINDING PROTEIN LIVF"/>
    <property type="match status" value="1"/>
</dbReference>
<dbReference type="SUPFAM" id="SSF52540">
    <property type="entry name" value="P-loop containing nucleoside triphosphate hydrolases"/>
    <property type="match status" value="1"/>
</dbReference>
<keyword evidence="3" id="KW-0547">Nucleotide-binding</keyword>
<keyword evidence="5" id="KW-0029">Amino-acid transport</keyword>
<evidence type="ECO:0000256" key="3">
    <source>
        <dbReference type="ARBA" id="ARBA00022741"/>
    </source>
</evidence>
<dbReference type="Pfam" id="PF00005">
    <property type="entry name" value="ABC_tran"/>
    <property type="match status" value="1"/>
</dbReference>
<dbReference type="GeneID" id="57967991"/>
<dbReference type="GO" id="GO:0005524">
    <property type="term" value="F:ATP binding"/>
    <property type="evidence" value="ECO:0007669"/>
    <property type="project" value="UniProtKB-KW"/>
</dbReference>
<dbReference type="RefSeq" id="WP_003497728.1">
    <property type="nucleotide sequence ID" value="NZ_BAABZD010000003.1"/>
</dbReference>
<dbReference type="Proteomes" id="UP001300871">
    <property type="component" value="Unassembled WGS sequence"/>
</dbReference>
<dbReference type="Gene3D" id="3.40.50.300">
    <property type="entry name" value="P-loop containing nucleotide triphosphate hydrolases"/>
    <property type="match status" value="1"/>
</dbReference>
<dbReference type="EMBL" id="JAINVB010000001">
    <property type="protein sequence ID" value="MCK0084339.1"/>
    <property type="molecule type" value="Genomic_DNA"/>
</dbReference>
<evidence type="ECO:0000313" key="8">
    <source>
        <dbReference type="EMBL" id="MDB1999375.1"/>
    </source>
</evidence>
<dbReference type="InterPro" id="IPR052156">
    <property type="entry name" value="BCAA_Transport_ATP-bd_LivF"/>
</dbReference>